<organism evidence="1 2">
    <name type="scientific">Prauserella marina</name>
    <dbReference type="NCBI Taxonomy" id="530584"/>
    <lineage>
        <taxon>Bacteria</taxon>
        <taxon>Bacillati</taxon>
        <taxon>Actinomycetota</taxon>
        <taxon>Actinomycetes</taxon>
        <taxon>Pseudonocardiales</taxon>
        <taxon>Pseudonocardiaceae</taxon>
        <taxon>Prauserella</taxon>
    </lineage>
</organism>
<dbReference type="STRING" id="530584.SAMN05421630_101433"/>
<dbReference type="Proteomes" id="UP000199494">
    <property type="component" value="Unassembled WGS sequence"/>
</dbReference>
<dbReference type="AlphaFoldDB" id="A0A1G6IVF7"/>
<name>A0A1G6IVF7_9PSEU</name>
<protein>
    <submittedName>
        <fullName evidence="1">Uncharacterized protein</fullName>
    </submittedName>
</protein>
<evidence type="ECO:0000313" key="1">
    <source>
        <dbReference type="EMBL" id="SDC10468.1"/>
    </source>
</evidence>
<evidence type="ECO:0000313" key="2">
    <source>
        <dbReference type="Proteomes" id="UP000199494"/>
    </source>
</evidence>
<dbReference type="EMBL" id="FMZE01000001">
    <property type="protein sequence ID" value="SDC10468.1"/>
    <property type="molecule type" value="Genomic_DNA"/>
</dbReference>
<gene>
    <name evidence="1" type="ORF">SAMN05421630_101433</name>
</gene>
<reference evidence="1 2" key="1">
    <citation type="submission" date="2016-10" db="EMBL/GenBank/DDBJ databases">
        <authorList>
            <person name="de Groot N.N."/>
        </authorList>
    </citation>
    <scope>NUCLEOTIDE SEQUENCE [LARGE SCALE GENOMIC DNA]</scope>
    <source>
        <strain evidence="1 2">CGMCC 4.5506</strain>
    </source>
</reference>
<keyword evidence="2" id="KW-1185">Reference proteome</keyword>
<accession>A0A1G6IVF7</accession>
<proteinExistence type="predicted"/>
<sequence length="182" mass="19520">MAVIAGLVWWLVRHDGGPGDVAAPPSEQQQEEPDPLTSGEFHYQTAGGPLISDDCVANSYGKVVAWFENHPCKRVSRALYAVEHEGARALVSVVLVTMPSANEAQQLKLTTDTDGTGNINDLIRDETVTIPDAPNVAQGEYASKVEDTDVIIVEAAFFGDHDDADLLARIGSDALRLGPVLR</sequence>